<protein>
    <recommendedName>
        <fullName evidence="8">Methyltransferase</fullName>
        <ecNumber evidence="8">2.1.1.-</ecNumber>
    </recommendedName>
</protein>
<evidence type="ECO:0000313" key="10">
    <source>
        <dbReference type="Proteomes" id="UP000436088"/>
    </source>
</evidence>
<proteinExistence type="inferred from homology"/>
<comment type="similarity">
    <text evidence="2 8">Belongs to the methyltransferase superfamily.</text>
</comment>
<dbReference type="AlphaFoldDB" id="A0A6A2YFM7"/>
<comment type="caution">
    <text evidence="9">The sequence shown here is derived from an EMBL/GenBank/DDBJ whole genome shotgun (WGS) entry which is preliminary data.</text>
</comment>
<evidence type="ECO:0000256" key="5">
    <source>
        <dbReference type="ARBA" id="ARBA00022968"/>
    </source>
</evidence>
<evidence type="ECO:0000256" key="8">
    <source>
        <dbReference type="RuleBase" id="RU366043"/>
    </source>
</evidence>
<dbReference type="PANTHER" id="PTHR10108:SF1058">
    <property type="entry name" value="METHYLTRANSFERASE PMT18-RELATED"/>
    <property type="match status" value="1"/>
</dbReference>
<evidence type="ECO:0000256" key="2">
    <source>
        <dbReference type="ARBA" id="ARBA00008361"/>
    </source>
</evidence>
<dbReference type="GO" id="GO:0032259">
    <property type="term" value="P:methylation"/>
    <property type="evidence" value="ECO:0007669"/>
    <property type="project" value="UniProtKB-KW"/>
</dbReference>
<evidence type="ECO:0000256" key="6">
    <source>
        <dbReference type="ARBA" id="ARBA00023180"/>
    </source>
</evidence>
<feature type="transmembrane region" description="Helical" evidence="8">
    <location>
        <begin position="12"/>
        <end position="31"/>
    </location>
</feature>
<evidence type="ECO:0000313" key="9">
    <source>
        <dbReference type="EMBL" id="KAE8672394.1"/>
    </source>
</evidence>
<keyword evidence="6 8" id="KW-0325">Glycoprotein</keyword>
<dbReference type="GO" id="GO:0005802">
    <property type="term" value="C:trans-Golgi network"/>
    <property type="evidence" value="ECO:0007669"/>
    <property type="project" value="TreeGrafter"/>
</dbReference>
<evidence type="ECO:0000256" key="1">
    <source>
        <dbReference type="ARBA" id="ARBA00004606"/>
    </source>
</evidence>
<dbReference type="Proteomes" id="UP000436088">
    <property type="component" value="Unassembled WGS sequence"/>
</dbReference>
<accession>A0A6A2YFM7</accession>
<comment type="subcellular location">
    <subcellularLocation>
        <location evidence="7">Endomembrane system</location>
        <topology evidence="7">Single-pass membrane protein</topology>
    </subcellularLocation>
    <subcellularLocation>
        <location evidence="1 8">Membrane</location>
        <topology evidence="1 8">Single-pass type II membrane protein</topology>
    </subcellularLocation>
</comment>
<keyword evidence="5 8" id="KW-0735">Signal-anchor</keyword>
<reference evidence="9" key="1">
    <citation type="submission" date="2019-09" db="EMBL/GenBank/DDBJ databases">
        <title>Draft genome information of white flower Hibiscus syriacus.</title>
        <authorList>
            <person name="Kim Y.-M."/>
        </authorList>
    </citation>
    <scope>NUCLEOTIDE SEQUENCE [LARGE SCALE GENOMIC DNA]</scope>
    <source>
        <strain evidence="9">YM2019G1</strain>
    </source>
</reference>
<sequence length="585" mass="67533">MHHQLQAKRRRLTWILGVSALCILFYVLGAWQATPSTQYDFYTKVGCDNNTATSDNNGNASLGNLSINLDFTSYHQVDIESSKTVSQFPPCDMSYSEYTPCQDKVRGRKFNRYMMKYRERHCPSKEEQLLCLIPAPPNYKKPFKWPQSRDYAWYNNIPHKELSIEKAIQNWIQVEGDCFRFPGGGTMFPRGADAYIDDNGELIPLTNGSIRTAVDTGCGISCKLWCLPVEEEYLDNVFCSKRYTRSTGPVCTGTRSSCDDRNHGFTGPGGYWVLSGPPIRWKKYWRGWERTKEDLKQEQDAIEDAAKRLCWKKVTEHNDLAIWRKPINHRACVKFKERHGTPPMCKSQDPDSAWYRNLEACITPLPEVFHANDFAGGKLLKWPERVLAVPPRISRGLVQAIRVDRFVEDREMWHEKIAHYNRLITPLRSGRHRNIMDMNANFGGFAAALSKYPVWVMNVVPEKADSDTLGIIYERGLIGTYQDWCEAFSKYPRTYDLINANGVFTMYQDRCDMTYILLEMDRILRPEGTVIFRDTVELLVKIKSITDGMRWKAQIMDHESGPFNPEKILVAVKTYWTGEATHKEP</sequence>
<dbReference type="GO" id="GO:0005768">
    <property type="term" value="C:endosome"/>
    <property type="evidence" value="ECO:0007669"/>
    <property type="project" value="TreeGrafter"/>
</dbReference>
<dbReference type="GO" id="GO:0008168">
    <property type="term" value="F:methyltransferase activity"/>
    <property type="evidence" value="ECO:0007669"/>
    <property type="project" value="UniProtKB-UniRule"/>
</dbReference>
<keyword evidence="8" id="KW-0812">Transmembrane</keyword>
<dbReference type="PANTHER" id="PTHR10108">
    <property type="entry name" value="SAM-DEPENDENT METHYLTRANSFERASE"/>
    <property type="match status" value="1"/>
</dbReference>
<evidence type="ECO:0000256" key="4">
    <source>
        <dbReference type="ARBA" id="ARBA00022679"/>
    </source>
</evidence>
<organism evidence="9 10">
    <name type="scientific">Hibiscus syriacus</name>
    <name type="common">Rose of Sharon</name>
    <dbReference type="NCBI Taxonomy" id="106335"/>
    <lineage>
        <taxon>Eukaryota</taxon>
        <taxon>Viridiplantae</taxon>
        <taxon>Streptophyta</taxon>
        <taxon>Embryophyta</taxon>
        <taxon>Tracheophyta</taxon>
        <taxon>Spermatophyta</taxon>
        <taxon>Magnoliopsida</taxon>
        <taxon>eudicotyledons</taxon>
        <taxon>Gunneridae</taxon>
        <taxon>Pentapetalae</taxon>
        <taxon>rosids</taxon>
        <taxon>malvids</taxon>
        <taxon>Malvales</taxon>
        <taxon>Malvaceae</taxon>
        <taxon>Malvoideae</taxon>
        <taxon>Hibiscus</taxon>
    </lineage>
</organism>
<keyword evidence="3 8" id="KW-0489">Methyltransferase</keyword>
<evidence type="ECO:0000256" key="7">
    <source>
        <dbReference type="ARBA" id="ARBA00037847"/>
    </source>
</evidence>
<dbReference type="InterPro" id="IPR029063">
    <property type="entry name" value="SAM-dependent_MTases_sf"/>
</dbReference>
<dbReference type="InterPro" id="IPR004159">
    <property type="entry name" value="Put_SAM_MeTrfase"/>
</dbReference>
<evidence type="ECO:0000256" key="3">
    <source>
        <dbReference type="ARBA" id="ARBA00022603"/>
    </source>
</evidence>
<keyword evidence="8" id="KW-1133">Transmembrane helix</keyword>
<dbReference type="EC" id="2.1.1.-" evidence="8"/>
<dbReference type="Pfam" id="PF03141">
    <property type="entry name" value="Methyltransf_29"/>
    <property type="match status" value="2"/>
</dbReference>
<name>A0A6A2YFM7_HIBSY</name>
<dbReference type="GO" id="GO:0016020">
    <property type="term" value="C:membrane"/>
    <property type="evidence" value="ECO:0007669"/>
    <property type="project" value="UniProtKB-SubCell"/>
</dbReference>
<keyword evidence="4 8" id="KW-0808">Transferase</keyword>
<dbReference type="EMBL" id="VEPZ02001446">
    <property type="protein sequence ID" value="KAE8672394.1"/>
    <property type="molecule type" value="Genomic_DNA"/>
</dbReference>
<dbReference type="SUPFAM" id="SSF53335">
    <property type="entry name" value="S-adenosyl-L-methionine-dependent methyltransferases"/>
    <property type="match status" value="2"/>
</dbReference>
<gene>
    <name evidence="9" type="ORF">F3Y22_tig00111842pilonHSYRG00085</name>
</gene>
<keyword evidence="10" id="KW-1185">Reference proteome</keyword>
<keyword evidence="8" id="KW-0472">Membrane</keyword>